<keyword evidence="4" id="KW-0964">Secreted</keyword>
<comment type="subcellular location">
    <subcellularLocation>
        <location evidence="4">Secreted</location>
    </subcellularLocation>
    <subcellularLocation>
        <location evidence="4">Bacterial flagellum</location>
    </subcellularLocation>
</comment>
<evidence type="ECO:0000313" key="7">
    <source>
        <dbReference type="EMBL" id="NMM61474.1"/>
    </source>
</evidence>
<dbReference type="EMBL" id="JABBNI010000004">
    <property type="protein sequence ID" value="NMM61474.1"/>
    <property type="molecule type" value="Genomic_DNA"/>
</dbReference>
<evidence type="ECO:0000259" key="5">
    <source>
        <dbReference type="Pfam" id="PF00669"/>
    </source>
</evidence>
<dbReference type="GO" id="GO:0009288">
    <property type="term" value="C:bacterial-type flagellum"/>
    <property type="evidence" value="ECO:0007669"/>
    <property type="project" value="UniProtKB-SubCell"/>
</dbReference>
<keyword evidence="7" id="KW-0969">Cilium</keyword>
<evidence type="ECO:0000313" key="8">
    <source>
        <dbReference type="Proteomes" id="UP000537131"/>
    </source>
</evidence>
<evidence type="ECO:0000256" key="3">
    <source>
        <dbReference type="ARBA" id="ARBA00023143"/>
    </source>
</evidence>
<dbReference type="PANTHER" id="PTHR42792:SF2">
    <property type="entry name" value="FLAGELLIN"/>
    <property type="match status" value="1"/>
</dbReference>
<dbReference type="PANTHER" id="PTHR42792">
    <property type="entry name" value="FLAGELLIN"/>
    <property type="match status" value="1"/>
</dbReference>
<proteinExistence type="inferred from homology"/>
<dbReference type="Gene3D" id="6.10.10.10">
    <property type="entry name" value="Flagellar export chaperone, C-terminal domain"/>
    <property type="match status" value="1"/>
</dbReference>
<dbReference type="Pfam" id="PF00669">
    <property type="entry name" value="Flagellin_N"/>
    <property type="match status" value="1"/>
</dbReference>
<comment type="caution">
    <text evidence="7">The sequence shown here is derived from an EMBL/GenBank/DDBJ whole genome shotgun (WGS) entry which is preliminary data.</text>
</comment>
<dbReference type="Proteomes" id="UP000537131">
    <property type="component" value="Unassembled WGS sequence"/>
</dbReference>
<dbReference type="Pfam" id="PF00700">
    <property type="entry name" value="Flagellin_C"/>
    <property type="match status" value="1"/>
</dbReference>
<dbReference type="PRINTS" id="PR00207">
    <property type="entry name" value="FLAGELLIN"/>
</dbReference>
<reference evidence="7 8" key="1">
    <citation type="submission" date="2020-04" db="EMBL/GenBank/DDBJ databases">
        <authorList>
            <person name="Doyle D.A."/>
        </authorList>
    </citation>
    <scope>NUCLEOTIDE SEQUENCE [LARGE SCALE GENOMIC DNA]</scope>
    <source>
        <strain evidence="7 8">P21</strain>
    </source>
</reference>
<accession>A0A7Y0EDG4</accession>
<keyword evidence="7" id="KW-0282">Flagellum</keyword>
<reference evidence="7 8" key="2">
    <citation type="submission" date="2020-06" db="EMBL/GenBank/DDBJ databases">
        <title>Complete Genome Sequence of Clostridium muelleri sp. nov. P21T, an Acid-Alcohol Producing Acetogen Isolated from Old Hay.</title>
        <authorList>
            <person name="Duncan K.E."/>
            <person name="Tanner R.S."/>
        </authorList>
    </citation>
    <scope>NUCLEOTIDE SEQUENCE [LARGE SCALE GENOMIC DNA]</scope>
    <source>
        <strain evidence="7 8">P21</strain>
    </source>
</reference>
<dbReference type="InterPro" id="IPR046358">
    <property type="entry name" value="Flagellin_C"/>
</dbReference>
<sequence>MFVGTLNALDYVHKLNQNRKKTGEVSEKVSSGKRINKAADDAAGITISEGMKAQIRGLSQGQRNTQDGISLLQTADGALQEVSEQMKRMKEISVEAANGTYVDEDRKSIGKEFDELKDAIQEIVDKTEFNGIKLLDKNKSLTIQTKDNPYMEYDVKLYDSNNSTTGIDVLSVNTQADAFNSISKLDKAMDMVSSNRVKVGIDLNNLQHEINGASNSEANTTASLSVIEDANMATSLMDFVKNQVITNYSQSMFSTANSSPKYIAQLLS</sequence>
<keyword evidence="7" id="KW-0966">Cell projection</keyword>
<dbReference type="GO" id="GO:0005576">
    <property type="term" value="C:extracellular region"/>
    <property type="evidence" value="ECO:0007669"/>
    <property type="project" value="UniProtKB-SubCell"/>
</dbReference>
<feature type="domain" description="Flagellin C-terminal" evidence="6">
    <location>
        <begin position="183"/>
        <end position="267"/>
    </location>
</feature>
<dbReference type="GO" id="GO:0005198">
    <property type="term" value="F:structural molecule activity"/>
    <property type="evidence" value="ECO:0007669"/>
    <property type="project" value="UniProtKB-UniRule"/>
</dbReference>
<comment type="function">
    <text evidence="4">Flagellin is the subunit protein which polymerizes to form the filaments of bacterial flagella.</text>
</comment>
<dbReference type="InterPro" id="IPR001492">
    <property type="entry name" value="Flagellin"/>
</dbReference>
<evidence type="ECO:0000256" key="1">
    <source>
        <dbReference type="ARBA" id="ARBA00005709"/>
    </source>
</evidence>
<evidence type="ECO:0000256" key="4">
    <source>
        <dbReference type="RuleBase" id="RU362073"/>
    </source>
</evidence>
<protein>
    <recommendedName>
        <fullName evidence="2 4">Flagellin</fullName>
    </recommendedName>
</protein>
<name>A0A7Y0EDG4_9CLOT</name>
<keyword evidence="8" id="KW-1185">Reference proteome</keyword>
<comment type="similarity">
    <text evidence="1 4">Belongs to the bacterial flagellin family.</text>
</comment>
<dbReference type="InterPro" id="IPR001029">
    <property type="entry name" value="Flagellin_N"/>
</dbReference>
<dbReference type="AlphaFoldDB" id="A0A7Y0EDG4"/>
<dbReference type="RefSeq" id="WP_169296078.1">
    <property type="nucleotide sequence ID" value="NZ_JABBNI010000004.1"/>
</dbReference>
<dbReference type="InterPro" id="IPR042187">
    <property type="entry name" value="Flagellin_C_sub2"/>
</dbReference>
<feature type="domain" description="Flagellin N-terminal" evidence="5">
    <location>
        <begin position="9"/>
        <end position="139"/>
    </location>
</feature>
<dbReference type="Gene3D" id="1.20.1330.10">
    <property type="entry name" value="f41 fragment of flagellin, N-terminal domain"/>
    <property type="match status" value="1"/>
</dbReference>
<evidence type="ECO:0000259" key="6">
    <source>
        <dbReference type="Pfam" id="PF00700"/>
    </source>
</evidence>
<organism evidence="7 8">
    <name type="scientific">Clostridium muellerianum</name>
    <dbReference type="NCBI Taxonomy" id="2716538"/>
    <lineage>
        <taxon>Bacteria</taxon>
        <taxon>Bacillati</taxon>
        <taxon>Bacillota</taxon>
        <taxon>Clostridia</taxon>
        <taxon>Eubacteriales</taxon>
        <taxon>Clostridiaceae</taxon>
        <taxon>Clostridium</taxon>
    </lineage>
</organism>
<keyword evidence="3 4" id="KW-0975">Bacterial flagellum</keyword>
<evidence type="ECO:0000256" key="2">
    <source>
        <dbReference type="ARBA" id="ARBA00020110"/>
    </source>
</evidence>
<gene>
    <name evidence="7" type="ORF">HBE96_01900</name>
</gene>
<dbReference type="SUPFAM" id="SSF64518">
    <property type="entry name" value="Phase 1 flagellin"/>
    <property type="match status" value="1"/>
</dbReference>